<reference evidence="1 2" key="1">
    <citation type="submission" date="2023-07" db="EMBL/GenBank/DDBJ databases">
        <title>Functional and genomic diversity of the sorghum phyllosphere microbiome.</title>
        <authorList>
            <person name="Shade A."/>
        </authorList>
    </citation>
    <scope>NUCLEOTIDE SEQUENCE [LARGE SCALE GENOMIC DNA]</scope>
    <source>
        <strain evidence="1 2">SORGH_AS_1207</strain>
    </source>
</reference>
<dbReference type="Proteomes" id="UP001226691">
    <property type="component" value="Unassembled WGS sequence"/>
</dbReference>
<name>A0ABU0TQ82_MICTR</name>
<evidence type="ECO:0000313" key="2">
    <source>
        <dbReference type="Proteomes" id="UP001226691"/>
    </source>
</evidence>
<accession>A0ABU0TQ82</accession>
<protein>
    <submittedName>
        <fullName evidence="1">Uncharacterized protein</fullName>
    </submittedName>
</protein>
<keyword evidence="2" id="KW-1185">Reference proteome</keyword>
<comment type="caution">
    <text evidence="1">The sequence shown here is derived from an EMBL/GenBank/DDBJ whole genome shotgun (WGS) entry which is preliminary data.</text>
</comment>
<sequence>MDKWVLPANRPEVWAVRIAEITASAQTYARACREAQTLLIALNNIALDRVAELRDAIYS</sequence>
<evidence type="ECO:0000313" key="1">
    <source>
        <dbReference type="EMBL" id="MDQ1121822.1"/>
    </source>
</evidence>
<dbReference type="EMBL" id="JAUTBF010000001">
    <property type="protein sequence ID" value="MDQ1121822.1"/>
    <property type="molecule type" value="Genomic_DNA"/>
</dbReference>
<organism evidence="1 2">
    <name type="scientific">Microbacterium trichothecenolyticum</name>
    <name type="common">Aureobacterium trichothecenolyticum</name>
    <dbReference type="NCBI Taxonomy" id="69370"/>
    <lineage>
        <taxon>Bacteria</taxon>
        <taxon>Bacillati</taxon>
        <taxon>Actinomycetota</taxon>
        <taxon>Actinomycetes</taxon>
        <taxon>Micrococcales</taxon>
        <taxon>Microbacteriaceae</taxon>
        <taxon>Microbacterium</taxon>
    </lineage>
</organism>
<proteinExistence type="predicted"/>
<gene>
    <name evidence="1" type="ORF">QE412_000395</name>
</gene>